<evidence type="ECO:0000313" key="2">
    <source>
        <dbReference type="Proteomes" id="UP000005267"/>
    </source>
</evidence>
<reference evidence="2" key="2">
    <citation type="journal article" date="2013" name="PLoS ONE">
        <title>Genome implosion elicits host-confinement in Alcaligenaceae: evidence from the comparative genomics of Tetrathiobacter kashmirensis, a pathogen in the making.</title>
        <authorList>
            <person name="Ghosh W."/>
            <person name="Alam M."/>
            <person name="Roy C."/>
            <person name="Pyne P."/>
            <person name="George A."/>
            <person name="Chakraborty R."/>
            <person name="Majumder S."/>
            <person name="Agarwal A."/>
            <person name="Chakraborty S."/>
            <person name="Majumdar S."/>
            <person name="Gupta S.K."/>
        </authorList>
    </citation>
    <scope>NUCLEOTIDE SEQUENCE [LARGE SCALE GENOMIC DNA]</scope>
    <source>
        <strain evidence="2">WT001</strain>
    </source>
</reference>
<evidence type="ECO:0008006" key="3">
    <source>
        <dbReference type="Google" id="ProtNLM"/>
    </source>
</evidence>
<evidence type="ECO:0000313" key="1">
    <source>
        <dbReference type="EMBL" id="AFK62768.1"/>
    </source>
</evidence>
<dbReference type="SUPFAM" id="SSF48498">
    <property type="entry name" value="Tetracyclin repressor-like, C-terminal domain"/>
    <property type="match status" value="1"/>
</dbReference>
<dbReference type="KEGG" id="aka:TKWG_13220"/>
<keyword evidence="2" id="KW-1185">Reference proteome</keyword>
<name>I3UCN0_ADVKW</name>
<accession>I3UCN0</accession>
<dbReference type="InterPro" id="IPR036271">
    <property type="entry name" value="Tet_transcr_reg_TetR-rel_C_sf"/>
</dbReference>
<dbReference type="EMBL" id="CP003555">
    <property type="protein sequence ID" value="AFK62768.1"/>
    <property type="molecule type" value="Genomic_DNA"/>
</dbReference>
<gene>
    <name evidence="1" type="ordered locus">TKWG_13220</name>
</gene>
<sequence>MRDETFAYRDPSKALLKAIANGQKCGKLRSDIPAINLLDAYTAMFNRTFLMWEYRQRQYTLTSQLDHVFTILWDGIKANK</sequence>
<dbReference type="Proteomes" id="UP000005267">
    <property type="component" value="Chromosome"/>
</dbReference>
<dbReference type="AlphaFoldDB" id="I3UCN0"/>
<reference evidence="1 2" key="1">
    <citation type="journal article" date="2011" name="J. Bacteriol.">
        <title>Whole-genome shotgun sequencing of the sulfur-oxidizing chemoautotroph Tetrathiobacter kashmirensis.</title>
        <authorList>
            <person name="Ghosh W."/>
            <person name="George A."/>
            <person name="Agarwal A."/>
            <person name="Raj P."/>
            <person name="Alam M."/>
            <person name="Pyne P."/>
            <person name="Das Gupta S.K."/>
        </authorList>
    </citation>
    <scope>NUCLEOTIDE SEQUENCE [LARGE SCALE GENOMIC DNA]</scope>
    <source>
        <strain evidence="1 2">WT001</strain>
    </source>
</reference>
<proteinExistence type="predicted"/>
<organism evidence="1 2">
    <name type="scientific">Advenella kashmirensis (strain DSM 17095 / LMG 22695 / WT001)</name>
    <name type="common">Tetrathiobacter kashmirensis</name>
    <dbReference type="NCBI Taxonomy" id="1036672"/>
    <lineage>
        <taxon>Bacteria</taxon>
        <taxon>Pseudomonadati</taxon>
        <taxon>Pseudomonadota</taxon>
        <taxon>Betaproteobacteria</taxon>
        <taxon>Burkholderiales</taxon>
        <taxon>Alcaligenaceae</taxon>
    </lineage>
</organism>
<dbReference type="STRING" id="1036672.TKWG_13220"/>
<protein>
    <recommendedName>
        <fullName evidence="3">TetR family transcriptional regulator</fullName>
    </recommendedName>
</protein>
<dbReference type="Gene3D" id="1.10.357.10">
    <property type="entry name" value="Tetracycline Repressor, domain 2"/>
    <property type="match status" value="1"/>
</dbReference>
<dbReference type="HOGENOM" id="CLU_2581864_0_0_4"/>